<name>A0A8F3E8J3_9CAUD</name>
<protein>
    <submittedName>
        <fullName evidence="1">Uncharacterized protein</fullName>
    </submittedName>
</protein>
<keyword evidence="2" id="KW-1185">Reference proteome</keyword>
<dbReference type="Proteomes" id="UP000693758">
    <property type="component" value="Segment"/>
</dbReference>
<evidence type="ECO:0000313" key="2">
    <source>
        <dbReference type="Proteomes" id="UP000693758"/>
    </source>
</evidence>
<gene>
    <name evidence="1" type="primary">68</name>
    <name evidence="1" type="ORF">SEA_SICARIUS2_68</name>
</gene>
<proteinExistence type="predicted"/>
<organism evidence="1 2">
    <name type="scientific">Arthrobacter phage Sicarius2</name>
    <dbReference type="NCBI Taxonomy" id="2836090"/>
    <lineage>
        <taxon>Viruses</taxon>
        <taxon>Duplodnaviria</taxon>
        <taxon>Heunggongvirae</taxon>
        <taxon>Uroviricota</taxon>
        <taxon>Caudoviricetes</taxon>
        <taxon>Berryhillviridae</taxon>
        <taxon>Sicariusvirus</taxon>
        <taxon>Sicariusvirus sicarius2</taxon>
    </lineage>
</organism>
<sequence>MTGQTTSGAALREYFVGGWLDGQARPFEKNLPPQIVACEPETGELAVYVRQPSFDDETTRYWVLVESPAEMLAMRDFAQKPHADRKFLTVNELRNFMAVIDAMGFPADTPIRAQITWTGHLKQIGLSRDDVASDKHEGES</sequence>
<dbReference type="EMBL" id="MW862982">
    <property type="protein sequence ID" value="QWY81973.1"/>
    <property type="molecule type" value="Genomic_DNA"/>
</dbReference>
<evidence type="ECO:0000313" key="1">
    <source>
        <dbReference type="EMBL" id="QWY81973.1"/>
    </source>
</evidence>
<reference evidence="1" key="1">
    <citation type="submission" date="2021-04" db="EMBL/GenBank/DDBJ databases">
        <authorList>
            <person name="Black C."/>
            <person name="Barkhordar M.H."/>
            <person name="Chen C."/>
            <person name="Chin S.C."/>
            <person name="Fang R."/>
            <person name="Fontenot L.A."/>
            <person name="Fulinara C.P."/>
            <person name="Gaeta R."/>
            <person name="Hong M.-L.O."/>
            <person name="Jiang B.L."/>
            <person name="Kapinos A."/>
            <person name="Komaranchath M."/>
            <person name="Lan W.C."/>
            <person name="Mirjafari-Firoozabadi S.-A."/>
            <person name="Padua J.-W.P."/>
            <person name="Ramarapu R."/>
            <person name="Santana M.G."/>
            <person name="Shaffer R.D."/>
            <person name="Soumakis M."/>
            <person name="Torres N.C."/>
            <person name="Tseng A."/>
            <person name="Venkatesh S."/>
            <person name="Wang V."/>
            <person name="Yanovsky A.O."/>
            <person name="Nguyen M.A."/>
            <person name="Swift C.M."/>
            <person name="Mayet R.A."/>
            <person name="Chen A."/>
            <person name="Demo S."/>
            <person name="Tse V.Y."/>
            <person name="Garlena R.A."/>
            <person name="Russell D.A."/>
            <person name="Pope W.H."/>
            <person name="Jacobs-Sera D."/>
            <person name="Hatfull G.F."/>
            <person name="Reddi K."/>
            <person name="Moberg-Parker J."/>
            <person name="Freise A.C."/>
        </authorList>
    </citation>
    <scope>NUCLEOTIDE SEQUENCE</scope>
</reference>
<accession>A0A8F3E8J3</accession>